<keyword evidence="3" id="KW-1185">Reference proteome</keyword>
<evidence type="ECO:0008006" key="4">
    <source>
        <dbReference type="Google" id="ProtNLM"/>
    </source>
</evidence>
<dbReference type="STRING" id="1121409.SAMN02745124_04154"/>
<keyword evidence="1" id="KW-0732">Signal</keyword>
<organism evidence="2 3">
    <name type="scientific">Desulfofustis glycolicus DSM 9705</name>
    <dbReference type="NCBI Taxonomy" id="1121409"/>
    <lineage>
        <taxon>Bacteria</taxon>
        <taxon>Pseudomonadati</taxon>
        <taxon>Thermodesulfobacteriota</taxon>
        <taxon>Desulfobulbia</taxon>
        <taxon>Desulfobulbales</taxon>
        <taxon>Desulfocapsaceae</taxon>
        <taxon>Desulfofustis</taxon>
    </lineage>
</organism>
<name>A0A1M5YKI7_9BACT</name>
<dbReference type="AlphaFoldDB" id="A0A1M5YKI7"/>
<proteinExistence type="predicted"/>
<dbReference type="OrthoDB" id="597608at2"/>
<reference evidence="2 3" key="1">
    <citation type="submission" date="2016-11" db="EMBL/GenBank/DDBJ databases">
        <authorList>
            <person name="Jaros S."/>
            <person name="Januszkiewicz K."/>
            <person name="Wedrychowicz H."/>
        </authorList>
    </citation>
    <scope>NUCLEOTIDE SEQUENCE [LARGE SCALE GENOMIC DNA]</scope>
    <source>
        <strain evidence="2 3">DSM 9705</strain>
    </source>
</reference>
<evidence type="ECO:0000313" key="3">
    <source>
        <dbReference type="Proteomes" id="UP000184139"/>
    </source>
</evidence>
<gene>
    <name evidence="2" type="ORF">SAMN02745124_04154</name>
</gene>
<feature type="chain" id="PRO_5012680439" description="DUF3558 domain-containing protein" evidence="1">
    <location>
        <begin position="40"/>
        <end position="187"/>
    </location>
</feature>
<dbReference type="RefSeq" id="WP_073379119.1">
    <property type="nucleotide sequence ID" value="NZ_FQXS01000041.1"/>
</dbReference>
<sequence length="187" mass="19558">MTTAIAQNVAASIPLRKIVGAAVISVHLLLGAAVNSAYAAGDHACDYLTRDEVAAVMGAPVGEVESHPANPMGQSVCYFDIPAGLKIRFAQLQMVRSDWAAKAGTNWDASSLFANNMSFLDGLQDASGIGETAYWGGSGLKLGAGLHVLDQDVYITVQATMGDEQSSLDTAKILARLVLEKAGHPQE</sequence>
<evidence type="ECO:0000256" key="1">
    <source>
        <dbReference type="SAM" id="SignalP"/>
    </source>
</evidence>
<feature type="signal peptide" evidence="1">
    <location>
        <begin position="1"/>
        <end position="39"/>
    </location>
</feature>
<accession>A0A1M5YKI7</accession>
<dbReference type="EMBL" id="FQXS01000041">
    <property type="protein sequence ID" value="SHI12557.1"/>
    <property type="molecule type" value="Genomic_DNA"/>
</dbReference>
<dbReference type="Proteomes" id="UP000184139">
    <property type="component" value="Unassembled WGS sequence"/>
</dbReference>
<evidence type="ECO:0000313" key="2">
    <source>
        <dbReference type="EMBL" id="SHI12557.1"/>
    </source>
</evidence>
<protein>
    <recommendedName>
        <fullName evidence="4">DUF3558 domain-containing protein</fullName>
    </recommendedName>
</protein>